<evidence type="ECO:0000256" key="2">
    <source>
        <dbReference type="SAM" id="Coils"/>
    </source>
</evidence>
<dbReference type="Pfam" id="PF15905">
    <property type="entry name" value="HMMR_N"/>
    <property type="match status" value="1"/>
</dbReference>
<dbReference type="Gene3D" id="1.10.287.1490">
    <property type="match status" value="2"/>
</dbReference>
<evidence type="ECO:0000256" key="1">
    <source>
        <dbReference type="ARBA" id="ARBA00023054"/>
    </source>
</evidence>
<evidence type="ECO:0000313" key="4">
    <source>
        <dbReference type="EMBL" id="KNC97441.1"/>
    </source>
</evidence>
<dbReference type="GeneID" id="27690582"/>
<name>A0A0L0H8W4_SPIPD</name>
<protein>
    <submittedName>
        <fullName evidence="4">Uncharacterized protein</fullName>
    </submittedName>
</protein>
<dbReference type="OrthoDB" id="419631at2759"/>
<feature type="coiled-coil region" evidence="2">
    <location>
        <begin position="375"/>
        <end position="634"/>
    </location>
</feature>
<dbReference type="Proteomes" id="UP000053201">
    <property type="component" value="Unassembled WGS sequence"/>
</dbReference>
<dbReference type="PANTHER" id="PTHR18870:SF9">
    <property type="entry name" value="PROTEIN TAG-278-RELATED"/>
    <property type="match status" value="1"/>
</dbReference>
<feature type="region of interest" description="Disordered" evidence="3">
    <location>
        <begin position="1256"/>
        <end position="1278"/>
    </location>
</feature>
<dbReference type="VEuPathDB" id="FungiDB:SPPG_07362"/>
<gene>
    <name evidence="4" type="ORF">SPPG_07362</name>
</gene>
<evidence type="ECO:0000313" key="5">
    <source>
        <dbReference type="Proteomes" id="UP000053201"/>
    </source>
</evidence>
<organism evidence="4 5">
    <name type="scientific">Spizellomyces punctatus (strain DAOM BR117)</name>
    <dbReference type="NCBI Taxonomy" id="645134"/>
    <lineage>
        <taxon>Eukaryota</taxon>
        <taxon>Fungi</taxon>
        <taxon>Fungi incertae sedis</taxon>
        <taxon>Chytridiomycota</taxon>
        <taxon>Chytridiomycota incertae sedis</taxon>
        <taxon>Chytridiomycetes</taxon>
        <taxon>Spizellomycetales</taxon>
        <taxon>Spizellomycetaceae</taxon>
        <taxon>Spizellomyces</taxon>
    </lineage>
</organism>
<feature type="coiled-coil region" evidence="2">
    <location>
        <begin position="1480"/>
        <end position="1521"/>
    </location>
</feature>
<dbReference type="OMA" id="ACHEEIM"/>
<dbReference type="PANTHER" id="PTHR18870">
    <property type="entry name" value="PROTEIN TAG-278-RELATED"/>
    <property type="match status" value="1"/>
</dbReference>
<dbReference type="RefSeq" id="XP_016605481.1">
    <property type="nucleotide sequence ID" value="XM_016755526.1"/>
</dbReference>
<feature type="coiled-coil region" evidence="2">
    <location>
        <begin position="812"/>
        <end position="942"/>
    </location>
</feature>
<proteinExistence type="predicted"/>
<dbReference type="InParanoid" id="A0A0L0H8W4"/>
<evidence type="ECO:0000256" key="3">
    <source>
        <dbReference type="SAM" id="MobiDB-lite"/>
    </source>
</evidence>
<feature type="region of interest" description="Disordered" evidence="3">
    <location>
        <begin position="1"/>
        <end position="26"/>
    </location>
</feature>
<feature type="coiled-coil region" evidence="2">
    <location>
        <begin position="108"/>
        <end position="303"/>
    </location>
</feature>
<feature type="coiled-coil region" evidence="2">
    <location>
        <begin position="663"/>
        <end position="779"/>
    </location>
</feature>
<dbReference type="EMBL" id="KQ257464">
    <property type="protein sequence ID" value="KNC97441.1"/>
    <property type="molecule type" value="Genomic_DNA"/>
</dbReference>
<accession>A0A0L0H8W4</accession>
<keyword evidence="5" id="KW-1185">Reference proteome</keyword>
<feature type="coiled-coil region" evidence="2">
    <location>
        <begin position="1012"/>
        <end position="1118"/>
    </location>
</feature>
<keyword evidence="1 2" id="KW-0175">Coiled coil</keyword>
<dbReference type="SUPFAM" id="SSF57997">
    <property type="entry name" value="Tropomyosin"/>
    <property type="match status" value="1"/>
</dbReference>
<reference evidence="4 5" key="1">
    <citation type="submission" date="2009-08" db="EMBL/GenBank/DDBJ databases">
        <title>The Genome Sequence of Spizellomyces punctatus strain DAOM BR117.</title>
        <authorList>
            <consortium name="The Broad Institute Genome Sequencing Platform"/>
            <person name="Russ C."/>
            <person name="Cuomo C."/>
            <person name="Shea T."/>
            <person name="Young S.K."/>
            <person name="Zeng Q."/>
            <person name="Koehrsen M."/>
            <person name="Haas B."/>
            <person name="Borodovsky M."/>
            <person name="Guigo R."/>
            <person name="Alvarado L."/>
            <person name="Berlin A."/>
            <person name="Bochicchio J."/>
            <person name="Borenstein D."/>
            <person name="Chapman S."/>
            <person name="Chen Z."/>
            <person name="Engels R."/>
            <person name="Freedman E."/>
            <person name="Gellesch M."/>
            <person name="Goldberg J."/>
            <person name="Griggs A."/>
            <person name="Gujja S."/>
            <person name="Heiman D."/>
            <person name="Hepburn T."/>
            <person name="Howarth C."/>
            <person name="Jen D."/>
            <person name="Larson L."/>
            <person name="Lewis B."/>
            <person name="Mehta T."/>
            <person name="Park D."/>
            <person name="Pearson M."/>
            <person name="Roberts A."/>
            <person name="Saif S."/>
            <person name="Shenoy N."/>
            <person name="Sisk P."/>
            <person name="Stolte C."/>
            <person name="Sykes S."/>
            <person name="Thomson T."/>
            <person name="Walk T."/>
            <person name="White J."/>
            <person name="Yandava C."/>
            <person name="Burger G."/>
            <person name="Gray M.W."/>
            <person name="Holland P.W.H."/>
            <person name="King N."/>
            <person name="Lang F.B.F."/>
            <person name="Roger A.J."/>
            <person name="Ruiz-Trillo I."/>
            <person name="Lander E."/>
            <person name="Nusbaum C."/>
        </authorList>
    </citation>
    <scope>NUCLEOTIDE SEQUENCE [LARGE SCALE GENOMIC DNA]</scope>
    <source>
        <strain evidence="4 5">DAOM BR117</strain>
    </source>
</reference>
<sequence length="1586" mass="182336">MFGIPKRPFAPPADTPGPGAYDVQSSLLNGDKHKHYGFLNKAERFKALKAEEQLEQDEDGTVDLSFVKPAVPTRVSRVNGEDPQKLRKEIEKWQDQYYRQVAINDKQRQELEERIARTDAQLQNSVKEKNALQSLSTAKDKELADLLRKHALLKQSLEKSEKQSFAQQDRASKAVALQKKIEDLQKQNDRLNERLKPLSLADRQYAKEKESFSRQLQESRELIKSAVQEKEEALSVQHDLEMRLQDFEAQQHKLMQEAQIAQNAASEEYQKIKKTLLMMTDELRAAQLELQQTKSARDESLKKTRQITEKNAELEVANRDAITSHHAQQEAYLVRITELEGKLEEQRKLSSQQEQFLTATIADLEGKEEHHRLQLEMAESAVMKLKSDLSRSQSERDNERENMESIMASLKKSYQDLNTTYQQLMVENHEEISRYQKSVNTLKKELQEQAEERARIQLTLDRSTGTIQDLQTEMGRLHGRLQDTDAEFADLKTEHMRTLSKQQERQAIIDELKSTIDRVEKQLRDKERDMQLMEAELRRHQSDLEHLTDNIDGKEADLSQTQTQLHDMRNANLELKKQLEQADVRIATFAAKIEEQERDARDNERRSTELQNMNADLRKDIAFAKEEIDMLKEHVSGTTGELEVLRMELRNRESEVEELVSIKNAMGDELSELRESLSQAEKQSKADIAALSNDVKTRDATIINLQDQLRDLTDAASRDQETIQDLREMVRSKTEEIMTGTASYQAILEQERIAAAEQQERAERKIGSLMDNISSLKAELQCTTSELTTVQELLSDTQTTLTQRSATLGERETHIEELVRQLQTDKEEANEERRQHAQLLDSLRKQREAEGERWQAQAAEMSTTLTEREETIRRLEHDHRLLQQDLEKERDAHAREAKELIDERDNLRSELEMEIASLQKALEEANRESLQLKTIMQELRAAHSAEIGRIKSEMKAQEASFAEKMDETRTIHEAERAKLKGELLDTTNALVKLNAVLEDEQSKSASVINSLKMDLANQASEHDRESEQMKKKHDEDLKLASASLAKLQQELEEQRAASSSDIACLTAKVEAQQLELERKLREAEVQYDACKAALEKELDAEKALVAQLKEDLGKEQEARLDESQRKTREIEALKSEHDCILQRTHENHELALKKVQEQADESVSNLTAALEEQSNNHDAEKQHLRNDFEAKLQGIQMGHMTDVARLTSEIATLSEAKRAAETETQLMRVKVKDIEERLQEGTTRIEELEKSLEQRRTEVDREREAKQEAESRSAEIAKELEMERNTRGAAIRNSLKEVAALKAELTETRNALSVTELKKANELSTKDVQLRKLQNDLRSRINEISEIKNQAKSAVASAKKDAEKAREELSKVVEERHRWTDMEKELREVEKARERENLELTERLKDMEEVLGNVTEQNDRLKVLLEDEERRRNEMEASHQSQLDLLKTRGQLKENEVKKLGELNAELFGHANTKQKIRHVAQLKEENVKLKTDNVSLSRRCEDMKRKIMNLEREVESFRAIGAVGGGGHPRKLSRVGRSVLAKRQDPETLGNFTLAGESIEETEEDIGENKENTVNFASGGISFVV</sequence>
<dbReference type="eggNOG" id="ENOG502RX68">
    <property type="taxonomic scope" value="Eukaryota"/>
</dbReference>